<evidence type="ECO:0000313" key="2">
    <source>
        <dbReference type="Proteomes" id="UP000825009"/>
    </source>
</evidence>
<sequence length="241" mass="27764">MHSFVNHGYRVTLFSPKDAPIDPEVEGVETEAMEEIYVPSRRMGKHAAPACLADVFRLYLMQKTDFVWMDSDMLSISPITLNEGYAMSWSGPDGQINNAALRVPRDSEALRYLLDHIENPELIPEWMNRDHRAELAEMPLERRLLAQGRMLRIVYGPRGLNHALQKTGESRFAASMEAYSPVPWWLTDLFYSPRGGVAPYITEQTRVVHLFNDQIRKYNKNRMPPEGCFLDQYIKESGFKP</sequence>
<dbReference type="Proteomes" id="UP000825009">
    <property type="component" value="Chromosome"/>
</dbReference>
<name>A0A8F6TW10_9RHOB</name>
<reference evidence="1 2" key="1">
    <citation type="submission" date="2021-07" db="EMBL/GenBank/DDBJ databases">
        <title>A novel Jannaschia species isolated from marine dinoflagellate Ceratoperidinium margalefii.</title>
        <authorList>
            <person name="Jiang Y."/>
            <person name="Li Z."/>
        </authorList>
    </citation>
    <scope>NUCLEOTIDE SEQUENCE [LARGE SCALE GENOMIC DNA]</scope>
    <source>
        <strain evidence="1 2">J12C1-MA-4</strain>
    </source>
</reference>
<organism evidence="1 2">
    <name type="scientific">Gymnodinialimonas ceratoperidinii</name>
    <dbReference type="NCBI Taxonomy" id="2856823"/>
    <lineage>
        <taxon>Bacteria</taxon>
        <taxon>Pseudomonadati</taxon>
        <taxon>Pseudomonadota</taxon>
        <taxon>Alphaproteobacteria</taxon>
        <taxon>Rhodobacterales</taxon>
        <taxon>Paracoccaceae</taxon>
        <taxon>Gymnodinialimonas</taxon>
    </lineage>
</organism>
<evidence type="ECO:0000313" key="1">
    <source>
        <dbReference type="EMBL" id="QXT39972.1"/>
    </source>
</evidence>
<protein>
    <recommendedName>
        <fullName evidence="3">Alpha 1,4-glycosyltransferase domain-containing protein</fullName>
    </recommendedName>
</protein>
<dbReference type="AlphaFoldDB" id="A0A8F6TW10"/>
<dbReference type="EMBL" id="CP079194">
    <property type="protein sequence ID" value="QXT39972.1"/>
    <property type="molecule type" value="Genomic_DNA"/>
</dbReference>
<accession>A0A8F6TW10</accession>
<proteinExistence type="predicted"/>
<gene>
    <name evidence="1" type="ORF">KYE46_01540</name>
</gene>
<dbReference type="RefSeq" id="WP_219002993.1">
    <property type="nucleotide sequence ID" value="NZ_CP079194.1"/>
</dbReference>
<evidence type="ECO:0008006" key="3">
    <source>
        <dbReference type="Google" id="ProtNLM"/>
    </source>
</evidence>
<dbReference type="KEGG" id="gce:KYE46_01540"/>
<keyword evidence="2" id="KW-1185">Reference proteome</keyword>